<dbReference type="InterPro" id="IPR001279">
    <property type="entry name" value="Metallo-B-lactamas"/>
</dbReference>
<keyword evidence="3" id="KW-1185">Reference proteome</keyword>
<dbReference type="Proteomes" id="UP000240357">
    <property type="component" value="Unassembled WGS sequence"/>
</dbReference>
<dbReference type="SMART" id="SM00849">
    <property type="entry name" value="Lactamase_B"/>
    <property type="match status" value="1"/>
</dbReference>
<dbReference type="InterPro" id="IPR050114">
    <property type="entry name" value="UPF0173_UPF0282_UlaG_hydrolase"/>
</dbReference>
<dbReference type="SUPFAM" id="SSF56281">
    <property type="entry name" value="Metallo-hydrolase/oxidoreductase"/>
    <property type="match status" value="1"/>
</dbReference>
<dbReference type="AlphaFoldDB" id="A0A2T2YFP2"/>
<dbReference type="RefSeq" id="WP_106929911.1">
    <property type="nucleotide sequence ID" value="NZ_PYFT01000001.1"/>
</dbReference>
<feature type="domain" description="Metallo-beta-lactamase" evidence="1">
    <location>
        <begin position="17"/>
        <end position="206"/>
    </location>
</feature>
<dbReference type="Gene3D" id="3.60.15.10">
    <property type="entry name" value="Ribonuclease Z/Hydroxyacylglutathione hydrolase-like"/>
    <property type="match status" value="1"/>
</dbReference>
<dbReference type="GO" id="GO:0016787">
    <property type="term" value="F:hydrolase activity"/>
    <property type="evidence" value="ECO:0007669"/>
    <property type="project" value="UniProtKB-KW"/>
</dbReference>
<comment type="caution">
    <text evidence="2">The sequence shown here is derived from an EMBL/GenBank/DDBJ whole genome shotgun (WGS) entry which is preliminary data.</text>
</comment>
<gene>
    <name evidence="2" type="ORF">AHMF7605_12800</name>
</gene>
<dbReference type="InterPro" id="IPR036866">
    <property type="entry name" value="RibonucZ/Hydroxyglut_hydro"/>
</dbReference>
<keyword evidence="2" id="KW-0378">Hydrolase</keyword>
<name>A0A2T2YFP2_9BACT</name>
<dbReference type="OrthoDB" id="9800940at2"/>
<organism evidence="2 3">
    <name type="scientific">Adhaeribacter arboris</name>
    <dbReference type="NCBI Taxonomy" id="2072846"/>
    <lineage>
        <taxon>Bacteria</taxon>
        <taxon>Pseudomonadati</taxon>
        <taxon>Bacteroidota</taxon>
        <taxon>Cytophagia</taxon>
        <taxon>Cytophagales</taxon>
        <taxon>Hymenobacteraceae</taxon>
        <taxon>Adhaeribacter</taxon>
    </lineage>
</organism>
<dbReference type="Pfam" id="PF23023">
    <property type="entry name" value="Anti-Pycsar_Apyc1"/>
    <property type="match status" value="1"/>
</dbReference>
<dbReference type="PANTHER" id="PTHR43546">
    <property type="entry name" value="UPF0173 METAL-DEPENDENT HYDROLASE MJ1163-RELATED"/>
    <property type="match status" value="1"/>
</dbReference>
<evidence type="ECO:0000313" key="3">
    <source>
        <dbReference type="Proteomes" id="UP000240357"/>
    </source>
</evidence>
<evidence type="ECO:0000259" key="1">
    <source>
        <dbReference type="SMART" id="SM00849"/>
    </source>
</evidence>
<evidence type="ECO:0000313" key="2">
    <source>
        <dbReference type="EMBL" id="PSR54331.1"/>
    </source>
</evidence>
<accession>A0A2T2YFP2</accession>
<sequence>MKIKFLGTGGAFEPTFGNSAAILEINRKNILIDAGFTVYPKLSQLGLWQQLDYIVLTHLHNDHCGSLANILLHTVFYGNGRKPIILYQTEDFRNQIIQFLNIQLKDAEKYAEFKLITEIPGLSYLDTYNRHSENFQTYSFVFEESGERLVYSGDLGDCHFLFDFLGTLPALPTQVYHDISFDHENKGHAYYTDLKAYQAQYFILGYHCDATQKPFDNTIPLVYDQAGLCY</sequence>
<protein>
    <submittedName>
        <fullName evidence="2">MBL fold metallo-hydrolase</fullName>
    </submittedName>
</protein>
<dbReference type="EMBL" id="PYFT01000001">
    <property type="protein sequence ID" value="PSR54331.1"/>
    <property type="molecule type" value="Genomic_DNA"/>
</dbReference>
<reference evidence="2 3" key="1">
    <citation type="submission" date="2018-03" db="EMBL/GenBank/DDBJ databases">
        <title>Adhaeribacter sp. HMF7605 Genome sequencing and assembly.</title>
        <authorList>
            <person name="Kang H."/>
            <person name="Kang J."/>
            <person name="Cha I."/>
            <person name="Kim H."/>
            <person name="Joh K."/>
        </authorList>
    </citation>
    <scope>NUCLEOTIDE SEQUENCE [LARGE SCALE GENOMIC DNA]</scope>
    <source>
        <strain evidence="2 3">HMF7605</strain>
    </source>
</reference>
<proteinExistence type="predicted"/>